<keyword evidence="2" id="KW-1185">Reference proteome</keyword>
<name>A0A0M8ZYK3_9HYME</name>
<evidence type="ECO:0000313" key="2">
    <source>
        <dbReference type="Proteomes" id="UP000053105"/>
    </source>
</evidence>
<protein>
    <submittedName>
        <fullName evidence="1">Uncharacterized protein</fullName>
    </submittedName>
</protein>
<sequence>MASLQFLDALLYIKLSLSVENYKILTLRKILIKKVRVCANIFSEMYHWTLNNESLELNYLILELPTDPTISSQILLICYVTKLGKLQALNRPLSGQLLLGLPIQLYNHGLHLDAWIHTFPQSETMYIVTAIANYPRSIRSFGSFNLDQVMTKLTGFPSNELQIQPDGTSPMKDIKFSTKERPPFVTGFVKLVNLGLHTALDPAVYGRSDGCSDEGRKRKSQRAFNDSKGIRLIQRRENDVIPTITVIEARTCPKQGKYYYRNTSDIETTQFKIYEKLIENISRKLPSYENSSKDGIENLGNDGKR</sequence>
<organism evidence="1 2">
    <name type="scientific">Melipona quadrifasciata</name>
    <dbReference type="NCBI Taxonomy" id="166423"/>
    <lineage>
        <taxon>Eukaryota</taxon>
        <taxon>Metazoa</taxon>
        <taxon>Ecdysozoa</taxon>
        <taxon>Arthropoda</taxon>
        <taxon>Hexapoda</taxon>
        <taxon>Insecta</taxon>
        <taxon>Pterygota</taxon>
        <taxon>Neoptera</taxon>
        <taxon>Endopterygota</taxon>
        <taxon>Hymenoptera</taxon>
        <taxon>Apocrita</taxon>
        <taxon>Aculeata</taxon>
        <taxon>Apoidea</taxon>
        <taxon>Anthophila</taxon>
        <taxon>Apidae</taxon>
        <taxon>Melipona</taxon>
    </lineage>
</organism>
<reference evidence="1 2" key="1">
    <citation type="submission" date="2015-07" db="EMBL/GenBank/DDBJ databases">
        <title>The genome of Melipona quadrifasciata.</title>
        <authorList>
            <person name="Pan H."/>
            <person name="Kapheim K."/>
        </authorList>
    </citation>
    <scope>NUCLEOTIDE SEQUENCE [LARGE SCALE GENOMIC DNA]</scope>
    <source>
        <strain evidence="1">0111107301</strain>
        <tissue evidence="1">Whole body</tissue>
    </source>
</reference>
<evidence type="ECO:0000313" key="1">
    <source>
        <dbReference type="EMBL" id="KOX72716.1"/>
    </source>
</evidence>
<dbReference type="Proteomes" id="UP000053105">
    <property type="component" value="Unassembled WGS sequence"/>
</dbReference>
<dbReference type="AlphaFoldDB" id="A0A0M8ZYK3"/>
<dbReference type="EMBL" id="KQ435813">
    <property type="protein sequence ID" value="KOX72716.1"/>
    <property type="molecule type" value="Genomic_DNA"/>
</dbReference>
<proteinExistence type="predicted"/>
<gene>
    <name evidence="1" type="ORF">WN51_01281</name>
</gene>
<accession>A0A0M8ZYK3</accession>